<evidence type="ECO:0000313" key="3">
    <source>
        <dbReference type="EMBL" id="KZE38928.1"/>
    </source>
</evidence>
<reference evidence="3 4" key="1">
    <citation type="submission" date="2016-01" db="EMBL/GenBank/DDBJ databases">
        <title>Whole genome sequencing of Bhargavaea cecembensis T14.</title>
        <authorList>
            <person name="Hong K.W."/>
        </authorList>
    </citation>
    <scope>NUCLEOTIDE SEQUENCE [LARGE SCALE GENOMIC DNA]</scope>
    <source>
        <strain evidence="3 4">T14</strain>
    </source>
</reference>
<dbReference type="Proteomes" id="UP000076490">
    <property type="component" value="Unassembled WGS sequence"/>
</dbReference>
<dbReference type="PANTHER" id="PTHR43300">
    <property type="entry name" value="ACETYLTRANSFERASE"/>
    <property type="match status" value="1"/>
</dbReference>
<dbReference type="OrthoDB" id="9788080at2"/>
<evidence type="ECO:0000256" key="2">
    <source>
        <dbReference type="ARBA" id="ARBA00022737"/>
    </source>
</evidence>
<dbReference type="InterPro" id="IPR018357">
    <property type="entry name" value="Hexapep_transf_CS"/>
</dbReference>
<dbReference type="InterPro" id="IPR017694">
    <property type="entry name" value="Phosphonate_tfrase_rpt"/>
</dbReference>
<keyword evidence="2" id="KW-0677">Repeat</keyword>
<dbReference type="PANTHER" id="PTHR43300:SF11">
    <property type="entry name" value="ACETYLTRANSFERASE RV3034C-RELATED"/>
    <property type="match status" value="1"/>
</dbReference>
<name>A0A165H6M4_9BACL</name>
<dbReference type="InterPro" id="IPR011004">
    <property type="entry name" value="Trimer_LpxA-like_sf"/>
</dbReference>
<dbReference type="PROSITE" id="PS00101">
    <property type="entry name" value="HEXAPEP_TRANSFERASES"/>
    <property type="match status" value="1"/>
</dbReference>
<dbReference type="Pfam" id="PF00132">
    <property type="entry name" value="Hexapep"/>
    <property type="match status" value="1"/>
</dbReference>
<accession>A0A165H6M4</accession>
<dbReference type="InterPro" id="IPR001451">
    <property type="entry name" value="Hexapep"/>
</dbReference>
<proteinExistence type="predicted"/>
<organism evidence="3 4">
    <name type="scientific">Bhargavaea cecembensis</name>
    <dbReference type="NCBI Taxonomy" id="394098"/>
    <lineage>
        <taxon>Bacteria</taxon>
        <taxon>Bacillati</taxon>
        <taxon>Bacillota</taxon>
        <taxon>Bacilli</taxon>
        <taxon>Bacillales</taxon>
        <taxon>Caryophanaceae</taxon>
        <taxon>Bhargavaea</taxon>
    </lineage>
</organism>
<dbReference type="EMBL" id="LQNT01000009">
    <property type="protein sequence ID" value="KZE38928.1"/>
    <property type="molecule type" value="Genomic_DNA"/>
</dbReference>
<comment type="caution">
    <text evidence="3">The sequence shown here is derived from an EMBL/GenBank/DDBJ whole genome shotgun (WGS) entry which is preliminary data.</text>
</comment>
<dbReference type="SUPFAM" id="SSF51161">
    <property type="entry name" value="Trimeric LpxA-like enzymes"/>
    <property type="match status" value="1"/>
</dbReference>
<dbReference type="RefSeq" id="WP_063180950.1">
    <property type="nucleotide sequence ID" value="NZ_LQNT01000009.1"/>
</dbReference>
<keyword evidence="1 3" id="KW-0808">Transferase</keyword>
<dbReference type="GO" id="GO:0016740">
    <property type="term" value="F:transferase activity"/>
    <property type="evidence" value="ECO:0007669"/>
    <property type="project" value="UniProtKB-KW"/>
</dbReference>
<dbReference type="NCBIfam" id="TIGR03308">
    <property type="entry name" value="phn_thr-fam"/>
    <property type="match status" value="1"/>
</dbReference>
<sequence>MREIHQVNSGAILSEEPTVHGTAQVANSLAGVYTSIGAFNKIVESEIGDYTYTMENVTMNYTEVGKFCSVAAQVCINPVNHPMERVTQHHMTYRRRSFGFAETDDEEVFDWRRSHRVKIGHDVWIGHGAIIMKDVTIGDGAVIASGAVVTKDVEPYTIVGGVPAKKIKDRFPREIAEKLRQIAWWDWPRNVIEERFGELNDLERFIEKYGH</sequence>
<gene>
    <name evidence="3" type="ORF">AV656_08485</name>
</gene>
<dbReference type="AlphaFoldDB" id="A0A165H6M4"/>
<dbReference type="CDD" id="cd03349">
    <property type="entry name" value="LbH_XAT"/>
    <property type="match status" value="1"/>
</dbReference>
<evidence type="ECO:0000256" key="1">
    <source>
        <dbReference type="ARBA" id="ARBA00022679"/>
    </source>
</evidence>
<dbReference type="Gene3D" id="2.160.10.10">
    <property type="entry name" value="Hexapeptide repeat proteins"/>
    <property type="match status" value="1"/>
</dbReference>
<dbReference type="InterPro" id="IPR050179">
    <property type="entry name" value="Trans_hexapeptide_repeat"/>
</dbReference>
<evidence type="ECO:0000313" key="4">
    <source>
        <dbReference type="Proteomes" id="UP000076490"/>
    </source>
</evidence>
<protein>
    <submittedName>
        <fullName evidence="3">Acetyltransferase</fullName>
    </submittedName>
</protein>